<comment type="caution">
    <text evidence="2">The sequence shown here is derived from an EMBL/GenBank/DDBJ whole genome shotgun (WGS) entry which is preliminary data.</text>
</comment>
<protein>
    <submittedName>
        <fullName evidence="2">Uncharacterized protein</fullName>
    </submittedName>
</protein>
<accession>A0AAJ0MT30</accession>
<dbReference type="EMBL" id="JAULSX010000003">
    <property type="protein sequence ID" value="KAK3495417.1"/>
    <property type="molecule type" value="Genomic_DNA"/>
</dbReference>
<dbReference type="GeneID" id="87874736"/>
<name>A0AAJ0MT30_9PEZI</name>
<reference evidence="2 3" key="1">
    <citation type="journal article" date="2023" name="Mol. Phylogenet. Evol.">
        <title>Genome-scale phylogeny and comparative genomics of the fungal order Sordariales.</title>
        <authorList>
            <person name="Hensen N."/>
            <person name="Bonometti L."/>
            <person name="Westerberg I."/>
            <person name="Brannstrom I.O."/>
            <person name="Guillou S."/>
            <person name="Cros-Aarteil S."/>
            <person name="Calhoun S."/>
            <person name="Haridas S."/>
            <person name="Kuo A."/>
            <person name="Mondo S."/>
            <person name="Pangilinan J."/>
            <person name="Riley R."/>
            <person name="LaButti K."/>
            <person name="Andreopoulos B."/>
            <person name="Lipzen A."/>
            <person name="Chen C."/>
            <person name="Yan M."/>
            <person name="Daum C."/>
            <person name="Ng V."/>
            <person name="Clum A."/>
            <person name="Steindorff A."/>
            <person name="Ohm R.A."/>
            <person name="Martin F."/>
            <person name="Silar P."/>
            <person name="Natvig D.O."/>
            <person name="Lalanne C."/>
            <person name="Gautier V."/>
            <person name="Ament-Velasquez S.L."/>
            <person name="Kruys A."/>
            <person name="Hutchinson M.I."/>
            <person name="Powell A.J."/>
            <person name="Barry K."/>
            <person name="Miller A.N."/>
            <person name="Grigoriev I.V."/>
            <person name="Debuchy R."/>
            <person name="Gladieux P."/>
            <person name="Hiltunen Thoren M."/>
            <person name="Johannesson H."/>
        </authorList>
    </citation>
    <scope>NUCLEOTIDE SEQUENCE [LARGE SCALE GENOMIC DNA]</scope>
    <source>
        <strain evidence="2 3">FGSC 10403</strain>
    </source>
</reference>
<feature type="region of interest" description="Disordered" evidence="1">
    <location>
        <begin position="1"/>
        <end position="28"/>
    </location>
</feature>
<feature type="compositionally biased region" description="Pro residues" evidence="1">
    <location>
        <begin position="19"/>
        <end position="28"/>
    </location>
</feature>
<evidence type="ECO:0000256" key="1">
    <source>
        <dbReference type="SAM" id="MobiDB-lite"/>
    </source>
</evidence>
<evidence type="ECO:0000313" key="2">
    <source>
        <dbReference type="EMBL" id="KAK3495417.1"/>
    </source>
</evidence>
<dbReference type="RefSeq" id="XP_062694846.1">
    <property type="nucleotide sequence ID" value="XM_062837114.1"/>
</dbReference>
<gene>
    <name evidence="2" type="ORF">B0T23DRAFT_378796</name>
</gene>
<evidence type="ECO:0000313" key="3">
    <source>
        <dbReference type="Proteomes" id="UP001285908"/>
    </source>
</evidence>
<dbReference type="Proteomes" id="UP001285908">
    <property type="component" value="Unassembled WGS sequence"/>
</dbReference>
<feature type="compositionally biased region" description="Polar residues" evidence="1">
    <location>
        <begin position="1"/>
        <end position="11"/>
    </location>
</feature>
<proteinExistence type="predicted"/>
<keyword evidence="3" id="KW-1185">Reference proteome</keyword>
<dbReference type="AlphaFoldDB" id="A0AAJ0MT30"/>
<organism evidence="2 3">
    <name type="scientific">Neurospora hispaniola</name>
    <dbReference type="NCBI Taxonomy" id="588809"/>
    <lineage>
        <taxon>Eukaryota</taxon>
        <taxon>Fungi</taxon>
        <taxon>Dikarya</taxon>
        <taxon>Ascomycota</taxon>
        <taxon>Pezizomycotina</taxon>
        <taxon>Sordariomycetes</taxon>
        <taxon>Sordariomycetidae</taxon>
        <taxon>Sordariales</taxon>
        <taxon>Sordariaceae</taxon>
        <taxon>Neurospora</taxon>
    </lineage>
</organism>
<sequence>MERAAHSNTTRQGRKRAPPRPLPARPPPIFRSPQALSPIWQSLPVELVQRVLHELVSIHLRHIGSDPFYPWETLRQLNHHQRRRIDALYRQLLLPILRLGRSVEFHPTTNRPEFTGIDSGQIMRLWAADEGKGEAYESTNDTITLPLAGCETSYLYTLEAPMHGGYDYEYPSFDTSKGWNNYVNSFPPGGLHVDPEPHYSFTLEWISDLHRWVEGEIPASHLPDVQGDDSDNDSIKVSSSQLIGGLIRAWKKSYTSRRYRSFVYLLAWEDHCHRLLL</sequence>